<evidence type="ECO:0000256" key="4">
    <source>
        <dbReference type="ARBA" id="ARBA00022741"/>
    </source>
</evidence>
<name>A0A1H3ZGP4_9BACT</name>
<dbReference type="EMBL" id="FNQY01000011">
    <property type="protein sequence ID" value="SEA22827.1"/>
    <property type="molecule type" value="Genomic_DNA"/>
</dbReference>
<evidence type="ECO:0000259" key="9">
    <source>
        <dbReference type="Pfam" id="PF12804"/>
    </source>
</evidence>
<keyword evidence="2 8" id="KW-0808">Transferase</keyword>
<gene>
    <name evidence="8" type="primary">mobA</name>
    <name evidence="10" type="ORF">SAMN05192529_11118</name>
</gene>
<keyword evidence="7 8" id="KW-0501">Molybdenum cofactor biosynthesis</keyword>
<dbReference type="GO" id="GO:0061603">
    <property type="term" value="F:molybdenum cofactor guanylyltransferase activity"/>
    <property type="evidence" value="ECO:0007669"/>
    <property type="project" value="UniProtKB-EC"/>
</dbReference>
<evidence type="ECO:0000313" key="11">
    <source>
        <dbReference type="Proteomes" id="UP000199041"/>
    </source>
</evidence>
<evidence type="ECO:0000256" key="3">
    <source>
        <dbReference type="ARBA" id="ARBA00022723"/>
    </source>
</evidence>
<comment type="subcellular location">
    <subcellularLocation>
        <location evidence="8">Cytoplasm</location>
    </subcellularLocation>
</comment>
<dbReference type="STRING" id="551991.SAMN05192529_11118"/>
<reference evidence="10 11" key="1">
    <citation type="submission" date="2016-10" db="EMBL/GenBank/DDBJ databases">
        <authorList>
            <person name="de Groot N.N."/>
        </authorList>
    </citation>
    <scope>NUCLEOTIDE SEQUENCE [LARGE SCALE GENOMIC DNA]</scope>
    <source>
        <strain evidence="10 11">Vu-144</strain>
    </source>
</reference>
<dbReference type="InterPro" id="IPR029044">
    <property type="entry name" value="Nucleotide-diphossugar_trans"/>
</dbReference>
<feature type="binding site" evidence="8">
    <location>
        <position position="124"/>
    </location>
    <ligand>
        <name>GTP</name>
        <dbReference type="ChEBI" id="CHEBI:37565"/>
    </ligand>
</feature>
<evidence type="ECO:0000256" key="7">
    <source>
        <dbReference type="ARBA" id="ARBA00023150"/>
    </source>
</evidence>
<dbReference type="Proteomes" id="UP000199041">
    <property type="component" value="Unassembled WGS sequence"/>
</dbReference>
<dbReference type="InterPro" id="IPR013482">
    <property type="entry name" value="Molybde_CF_guanTrfase"/>
</dbReference>
<dbReference type="PANTHER" id="PTHR19136:SF81">
    <property type="entry name" value="MOLYBDENUM COFACTOR GUANYLYLTRANSFERASE"/>
    <property type="match status" value="1"/>
</dbReference>
<dbReference type="PANTHER" id="PTHR19136">
    <property type="entry name" value="MOLYBDENUM COFACTOR GUANYLYLTRANSFERASE"/>
    <property type="match status" value="1"/>
</dbReference>
<dbReference type="RefSeq" id="WP_211481814.1">
    <property type="nucleotide sequence ID" value="NZ_FNQY01000011.1"/>
</dbReference>
<evidence type="ECO:0000256" key="2">
    <source>
        <dbReference type="ARBA" id="ARBA00022679"/>
    </source>
</evidence>
<comment type="cofactor">
    <cofactor evidence="8">
        <name>Mg(2+)</name>
        <dbReference type="ChEBI" id="CHEBI:18420"/>
    </cofactor>
</comment>
<dbReference type="GO" id="GO:0006777">
    <property type="term" value="P:Mo-molybdopterin cofactor biosynthetic process"/>
    <property type="evidence" value="ECO:0007669"/>
    <property type="project" value="UniProtKB-KW"/>
</dbReference>
<dbReference type="EC" id="2.7.7.77" evidence="8"/>
<dbReference type="GO" id="GO:0005737">
    <property type="term" value="C:cytoplasm"/>
    <property type="evidence" value="ECO:0007669"/>
    <property type="project" value="UniProtKB-SubCell"/>
</dbReference>
<feature type="binding site" evidence="8">
    <location>
        <position position="124"/>
    </location>
    <ligand>
        <name>Mg(2+)</name>
        <dbReference type="ChEBI" id="CHEBI:18420"/>
    </ligand>
</feature>
<comment type="domain">
    <text evidence="8">The N-terminal domain determines nucleotide recognition and specific binding, while the C-terminal domain determines the specific binding to the target protein.</text>
</comment>
<dbReference type="AlphaFoldDB" id="A0A1H3ZGP4"/>
<accession>A0A1H3ZGP4</accession>
<feature type="binding site" evidence="8">
    <location>
        <position position="43"/>
    </location>
    <ligand>
        <name>GTP</name>
        <dbReference type="ChEBI" id="CHEBI:37565"/>
    </ligand>
</feature>
<keyword evidence="6 8" id="KW-0342">GTP-binding</keyword>
<dbReference type="HAMAP" id="MF_00316">
    <property type="entry name" value="MobA"/>
    <property type="match status" value="1"/>
</dbReference>
<dbReference type="GO" id="GO:0046872">
    <property type="term" value="F:metal ion binding"/>
    <property type="evidence" value="ECO:0007669"/>
    <property type="project" value="UniProtKB-KW"/>
</dbReference>
<dbReference type="Gene3D" id="3.90.550.10">
    <property type="entry name" value="Spore Coat Polysaccharide Biosynthesis Protein SpsA, Chain A"/>
    <property type="match status" value="1"/>
</dbReference>
<evidence type="ECO:0000313" key="10">
    <source>
        <dbReference type="EMBL" id="SEA22827.1"/>
    </source>
</evidence>
<keyword evidence="3 8" id="KW-0479">Metal-binding</keyword>
<keyword evidence="1 8" id="KW-0963">Cytoplasm</keyword>
<comment type="function">
    <text evidence="8">Transfers a GMP moiety from GTP to Mo-molybdopterin (Mo-MPT) cofactor (Moco or molybdenum cofactor) to form Mo-molybdopterin guanine dinucleotide (Mo-MGD) cofactor.</text>
</comment>
<feature type="binding site" evidence="8">
    <location>
        <begin position="31"/>
        <end position="33"/>
    </location>
    <ligand>
        <name>GTP</name>
        <dbReference type="ChEBI" id="CHEBI:37565"/>
    </ligand>
</feature>
<keyword evidence="4 8" id="KW-0547">Nucleotide-binding</keyword>
<evidence type="ECO:0000256" key="5">
    <source>
        <dbReference type="ARBA" id="ARBA00022842"/>
    </source>
</evidence>
<comment type="caution">
    <text evidence="8">Lacks conserved residue(s) required for the propagation of feature annotation.</text>
</comment>
<feature type="domain" description="MobA-like NTP transferase" evidence="9">
    <location>
        <begin position="28"/>
        <end position="185"/>
    </location>
</feature>
<protein>
    <recommendedName>
        <fullName evidence="8">Probable molybdenum cofactor guanylyltransferase</fullName>
        <shortName evidence="8">MoCo guanylyltransferase</shortName>
        <ecNumber evidence="8">2.7.7.77</ecNumber>
    </recommendedName>
    <alternativeName>
        <fullName evidence="8">GTP:molybdopterin guanylyltransferase</fullName>
    </alternativeName>
    <alternativeName>
        <fullName evidence="8">Mo-MPT guanylyltransferase</fullName>
    </alternativeName>
    <alternativeName>
        <fullName evidence="8">Molybdopterin guanylyltransferase</fullName>
    </alternativeName>
    <alternativeName>
        <fullName evidence="8">Molybdopterin-guanine dinucleotide synthase</fullName>
        <shortName evidence="8">MGD synthase</shortName>
    </alternativeName>
</protein>
<evidence type="ECO:0000256" key="1">
    <source>
        <dbReference type="ARBA" id="ARBA00022490"/>
    </source>
</evidence>
<dbReference type="Pfam" id="PF12804">
    <property type="entry name" value="NTP_transf_3"/>
    <property type="match status" value="1"/>
</dbReference>
<dbReference type="InterPro" id="IPR025877">
    <property type="entry name" value="MobA-like_NTP_Trfase"/>
</dbReference>
<feature type="binding site" evidence="8">
    <location>
        <position position="91"/>
    </location>
    <ligand>
        <name>GTP</name>
        <dbReference type="ChEBI" id="CHEBI:37565"/>
    </ligand>
</feature>
<evidence type="ECO:0000256" key="8">
    <source>
        <dbReference type="HAMAP-Rule" id="MF_00316"/>
    </source>
</evidence>
<dbReference type="GO" id="GO:0005525">
    <property type="term" value="F:GTP binding"/>
    <property type="evidence" value="ECO:0007669"/>
    <property type="project" value="UniProtKB-UniRule"/>
</dbReference>
<dbReference type="CDD" id="cd02503">
    <property type="entry name" value="MobA"/>
    <property type="match status" value="1"/>
</dbReference>
<dbReference type="SUPFAM" id="SSF53448">
    <property type="entry name" value="Nucleotide-diphospho-sugar transferases"/>
    <property type="match status" value="1"/>
</dbReference>
<comment type="similarity">
    <text evidence="8">Belongs to the MobA family.</text>
</comment>
<comment type="catalytic activity">
    <reaction evidence="8">
        <text>Mo-molybdopterin + GTP + H(+) = Mo-molybdopterin guanine dinucleotide + diphosphate</text>
        <dbReference type="Rhea" id="RHEA:34243"/>
        <dbReference type="ChEBI" id="CHEBI:15378"/>
        <dbReference type="ChEBI" id="CHEBI:33019"/>
        <dbReference type="ChEBI" id="CHEBI:37565"/>
        <dbReference type="ChEBI" id="CHEBI:71302"/>
        <dbReference type="ChEBI" id="CHEBI:71310"/>
        <dbReference type="EC" id="2.7.7.77"/>
    </reaction>
</comment>
<organism evidence="10 11">
    <name type="scientific">Arachidicoccus rhizosphaerae</name>
    <dbReference type="NCBI Taxonomy" id="551991"/>
    <lineage>
        <taxon>Bacteria</taxon>
        <taxon>Pseudomonadati</taxon>
        <taxon>Bacteroidota</taxon>
        <taxon>Chitinophagia</taxon>
        <taxon>Chitinophagales</taxon>
        <taxon>Chitinophagaceae</taxon>
        <taxon>Arachidicoccus</taxon>
    </lineage>
</organism>
<keyword evidence="11" id="KW-1185">Reference proteome</keyword>
<evidence type="ECO:0000256" key="6">
    <source>
        <dbReference type="ARBA" id="ARBA00023134"/>
    </source>
</evidence>
<proteinExistence type="inferred from homology"/>
<sequence length="230" mass="25423">MTLSEKRNESGPDRTQQPGKAVIPALNGLVLTGGKSVRMGTAKEKLDYHGKEQQYYAADLLSAFCDQVFISCRADQVEGIHPEYGYQALPDSFLNMGPVSGILSAFRREFKKEQKHAWLVVACDLPLLTRDTLQYLVDHRNPSVIATAFKSSSDGLPEPLMTIWEPGSYAVLLARLAQDNTCPRKALIEHNVPLLDLIDKEALLNVNTPEESERVQGFIQNNGGPLNSTI</sequence>
<keyword evidence="5 8" id="KW-0460">Magnesium</keyword>